<dbReference type="PANTHER" id="PTHR11929:SF11">
    <property type="entry name" value="4-GALACTOSYL-N-ACETYLGLUCOSAMINIDE 3-ALPHA-L-FUCOSYLTRANSFERASE FUT5"/>
    <property type="match status" value="1"/>
</dbReference>
<evidence type="ECO:0000256" key="14">
    <source>
        <dbReference type="ARBA" id="ARBA00036052"/>
    </source>
</evidence>
<comment type="catalytic activity">
    <reaction evidence="17">
        <text>an N-acetyl-alpha-neuraminyl-(2-&gt;3)-beta-D-galactosyl-(1-&gt;4)-N-acetyl-beta-D-glucosaminyl derivative + GDP-beta-L-fucose = an alpha-Neu5Ac-(2-&gt;3)-beta-D-Gal-(1-&gt;4)-[alpha-L-Fuc-(1-&gt;3)]-beta-D-GlcNAc derivative + GDP + H(+)</text>
        <dbReference type="Rhea" id="RHEA:56076"/>
        <dbReference type="ChEBI" id="CHEBI:15378"/>
        <dbReference type="ChEBI" id="CHEBI:57273"/>
        <dbReference type="ChEBI" id="CHEBI:58189"/>
        <dbReference type="ChEBI" id="CHEBI:136545"/>
        <dbReference type="ChEBI" id="CHEBI:139509"/>
    </reaction>
    <physiologicalReaction direction="left-to-right" evidence="17">
        <dbReference type="Rhea" id="RHEA:56077"/>
    </physiologicalReaction>
</comment>
<keyword evidence="7" id="KW-0735">Signal-anchor</keyword>
<dbReference type="UniPathway" id="UPA00378"/>
<evidence type="ECO:0000256" key="11">
    <source>
        <dbReference type="ARBA" id="ARBA00023136"/>
    </source>
</evidence>
<evidence type="ECO:0000256" key="4">
    <source>
        <dbReference type="ARBA" id="ARBA00022676"/>
    </source>
</evidence>
<comment type="catalytic activity">
    <reaction evidence="18">
        <text>beta-D-galactosyl-(1-&gt;4)-N-acetyl-D-glucosamine + GDP-beta-L-fucose = beta-D-galactosyl-(1-&gt;4)-[alpha-L-fucosyl-(1-&gt;3)]-N-acetyl-D-glucosamine + GDP + H(+)</text>
        <dbReference type="Rhea" id="RHEA:62824"/>
        <dbReference type="ChEBI" id="CHEBI:15378"/>
        <dbReference type="ChEBI" id="CHEBI:57273"/>
        <dbReference type="ChEBI" id="CHEBI:58189"/>
        <dbReference type="ChEBI" id="CHEBI:60152"/>
        <dbReference type="ChEBI" id="CHEBI:62287"/>
    </reaction>
    <physiologicalReaction direction="left-to-right" evidence="18">
        <dbReference type="Rhea" id="RHEA:62825"/>
    </physiologicalReaction>
</comment>
<proteinExistence type="inferred from homology"/>
<feature type="domain" description="Fucosyltransferase C-terminal" evidence="20">
    <location>
        <begin position="205"/>
        <end position="379"/>
    </location>
</feature>
<keyword evidence="10" id="KW-0443">Lipid metabolism</keyword>
<dbReference type="PANTHER" id="PTHR11929">
    <property type="entry name" value="ALPHA- 1,3 -FUCOSYLTRANSFERASE"/>
    <property type="match status" value="1"/>
</dbReference>
<evidence type="ECO:0000256" key="12">
    <source>
        <dbReference type="ARBA" id="ARBA00023180"/>
    </source>
</evidence>
<dbReference type="SUPFAM" id="SSF53756">
    <property type="entry name" value="UDP-Glycosyltransferase/glycogen phosphorylase"/>
    <property type="match status" value="1"/>
</dbReference>
<keyword evidence="8" id="KW-1133">Transmembrane helix</keyword>
<reference evidence="22 23" key="1">
    <citation type="submission" date="2019-09" db="EMBL/GenBank/DDBJ databases">
        <title>Bird 10,000 Genomes (B10K) Project - Family phase.</title>
        <authorList>
            <person name="Zhang G."/>
        </authorList>
    </citation>
    <scope>NUCLEOTIDE SEQUENCE [LARGE SCALE GENOMIC DNA]</scope>
    <source>
        <strain evidence="22">B10K-DU-001-65</strain>
        <tissue evidence="22">Muscle</tissue>
    </source>
</reference>
<evidence type="ECO:0000256" key="17">
    <source>
        <dbReference type="ARBA" id="ARBA00036481"/>
    </source>
</evidence>
<comment type="similarity">
    <text evidence="3 19">Belongs to the glycosyltransferase 10 family.</text>
</comment>
<dbReference type="GO" id="GO:0017083">
    <property type="term" value="F:4-galactosyl-N-acetylglucosaminide 3-alpha-L-fucosyltransferase activity"/>
    <property type="evidence" value="ECO:0007669"/>
    <property type="project" value="UniProtKB-EC"/>
</dbReference>
<evidence type="ECO:0000256" key="3">
    <source>
        <dbReference type="ARBA" id="ARBA00008919"/>
    </source>
</evidence>
<dbReference type="GO" id="GO:0032580">
    <property type="term" value="C:Golgi cisterna membrane"/>
    <property type="evidence" value="ECO:0007669"/>
    <property type="project" value="UniProtKB-SubCell"/>
</dbReference>
<dbReference type="InterPro" id="IPR038577">
    <property type="entry name" value="GT10-like_C_sf"/>
</dbReference>
<evidence type="ECO:0000256" key="15">
    <source>
        <dbReference type="ARBA" id="ARBA00036273"/>
    </source>
</evidence>
<protein>
    <recommendedName>
        <fullName evidence="19">Fucosyltransferase</fullName>
        <ecNumber evidence="19">2.4.1.-</ecNumber>
    </recommendedName>
</protein>
<dbReference type="InterPro" id="IPR001503">
    <property type="entry name" value="Glyco_trans_10"/>
</dbReference>
<comment type="subcellular location">
    <subcellularLocation>
        <location evidence="1 19">Golgi apparatus</location>
        <location evidence="1 19">Golgi stack membrane</location>
        <topology evidence="1 19">Single-pass type II membrane protein</topology>
    </subcellularLocation>
</comment>
<evidence type="ECO:0000256" key="2">
    <source>
        <dbReference type="ARBA" id="ARBA00004922"/>
    </source>
</evidence>
<keyword evidence="4 19" id="KW-0328">Glycosyltransferase</keyword>
<dbReference type="InterPro" id="IPR031481">
    <property type="entry name" value="Glyco_tran_10_N"/>
</dbReference>
<evidence type="ECO:0000313" key="23">
    <source>
        <dbReference type="Proteomes" id="UP000547499"/>
    </source>
</evidence>
<comment type="pathway">
    <text evidence="2">Protein modification; protein glycosylation.</text>
</comment>
<keyword evidence="5 19" id="KW-0808">Transferase</keyword>
<evidence type="ECO:0000256" key="5">
    <source>
        <dbReference type="ARBA" id="ARBA00022679"/>
    </source>
</evidence>
<evidence type="ECO:0000256" key="1">
    <source>
        <dbReference type="ARBA" id="ARBA00004447"/>
    </source>
</evidence>
<dbReference type="Pfam" id="PF17039">
    <property type="entry name" value="Glyco_tran_10_N"/>
    <property type="match status" value="1"/>
</dbReference>
<evidence type="ECO:0000256" key="7">
    <source>
        <dbReference type="ARBA" id="ARBA00022968"/>
    </source>
</evidence>
<feature type="domain" description="Fucosyltransferase N-terminal" evidence="21">
    <location>
        <begin position="83"/>
        <end position="191"/>
    </location>
</feature>
<evidence type="ECO:0000256" key="13">
    <source>
        <dbReference type="ARBA" id="ARBA00029329"/>
    </source>
</evidence>
<evidence type="ECO:0000256" key="18">
    <source>
        <dbReference type="ARBA" id="ARBA00036928"/>
    </source>
</evidence>
<keyword evidence="23" id="KW-1185">Reference proteome</keyword>
<evidence type="ECO:0000256" key="19">
    <source>
        <dbReference type="RuleBase" id="RU003832"/>
    </source>
</evidence>
<evidence type="ECO:0000259" key="20">
    <source>
        <dbReference type="Pfam" id="PF00852"/>
    </source>
</evidence>
<feature type="non-terminal residue" evidence="22">
    <location>
        <position position="381"/>
    </location>
</feature>
<dbReference type="EC" id="2.4.1.-" evidence="19"/>
<dbReference type="GO" id="GO:0006629">
    <property type="term" value="P:lipid metabolic process"/>
    <property type="evidence" value="ECO:0007669"/>
    <property type="project" value="UniProtKB-KW"/>
</dbReference>
<evidence type="ECO:0000256" key="9">
    <source>
        <dbReference type="ARBA" id="ARBA00023034"/>
    </source>
</evidence>
<keyword evidence="6 19" id="KW-0812">Transmembrane</keyword>
<evidence type="ECO:0000256" key="6">
    <source>
        <dbReference type="ARBA" id="ARBA00022692"/>
    </source>
</evidence>
<dbReference type="AlphaFoldDB" id="A0A7K5RZF4"/>
<keyword evidence="9 19" id="KW-0333">Golgi apparatus</keyword>
<comment type="catalytic activity">
    <reaction evidence="15">
        <text>a beta-D-galactosyl-(1-&gt;3)-N-acetyl-beta-D-glucosaminyl derivative + GDP-beta-L-fucose = a beta-D-galactosyl-(1-&gt;3)-[alpha-L-fucosyl-(1-&gt;4)]-N-acetyl-beta-D-glucosaminyl derivative + GDP + H(+)</text>
        <dbReference type="Rhea" id="RHEA:23628"/>
        <dbReference type="ChEBI" id="CHEBI:15378"/>
        <dbReference type="ChEBI" id="CHEBI:57273"/>
        <dbReference type="ChEBI" id="CHEBI:58189"/>
        <dbReference type="ChEBI" id="CHEBI:133506"/>
        <dbReference type="ChEBI" id="CHEBI:140304"/>
        <dbReference type="EC" id="2.4.1.65"/>
    </reaction>
    <physiologicalReaction direction="left-to-right" evidence="15">
        <dbReference type="Rhea" id="RHEA:23629"/>
    </physiologicalReaction>
</comment>
<keyword evidence="12" id="KW-0325">Glycoprotein</keyword>
<keyword evidence="11" id="KW-0472">Membrane</keyword>
<dbReference type="Pfam" id="PF00852">
    <property type="entry name" value="Glyco_transf_10"/>
    <property type="match status" value="1"/>
</dbReference>
<dbReference type="GO" id="GO:0017060">
    <property type="term" value="F:3-galactosyl-N-acetylglucosaminide 4-alpha-L-fucosyltransferase activity"/>
    <property type="evidence" value="ECO:0007669"/>
    <property type="project" value="UniProtKB-EC"/>
</dbReference>
<dbReference type="FunFam" id="3.40.50.11660:FF:000001">
    <property type="entry name" value="alpha-(1,3)-fucosyltransferase 9"/>
    <property type="match status" value="1"/>
</dbReference>
<gene>
    <name evidence="22" type="primary">Fut6</name>
    <name evidence="22" type="ORF">LANLUD_R14133</name>
</gene>
<dbReference type="InterPro" id="IPR055270">
    <property type="entry name" value="Glyco_tran_10_C"/>
</dbReference>
<comment type="catalytic activity">
    <reaction evidence="14">
        <text>an alpha-Neu5Ac-(2-&gt;3)-beta-D-Gal-(1-&gt;4)-beta-D-GlcNAc-(1-&gt;3)-beta-D-Gal-(1-&gt;4)-[alpha-L-Fuc-(1-&gt;3)]-beta-D-GlcNAc derivative + GDP-beta-L-fucose = an alpha-Neu5Ac-(2-&gt;3)-beta-D-Gal-(1-&gt;4)-[alpha-L-Fuc-(1-&gt;3)]-beta-D-GlcNAc-(1-&gt;3)-beta-D-Gal-(1-&gt;4)-[alpha-L-Fuc-(1-&gt;3)]-beta-D-GlcNAc derivative + GDP + H(+)</text>
        <dbReference type="Rhea" id="RHEA:52864"/>
        <dbReference type="ChEBI" id="CHEBI:15378"/>
        <dbReference type="ChEBI" id="CHEBI:57273"/>
        <dbReference type="ChEBI" id="CHEBI:58189"/>
        <dbReference type="ChEBI" id="CHEBI:145342"/>
        <dbReference type="ChEBI" id="CHEBI:145343"/>
    </reaction>
    <physiologicalReaction direction="left-to-right" evidence="14">
        <dbReference type="Rhea" id="RHEA:52865"/>
    </physiologicalReaction>
</comment>
<evidence type="ECO:0000256" key="16">
    <source>
        <dbReference type="ARBA" id="ARBA00036468"/>
    </source>
</evidence>
<dbReference type="Proteomes" id="UP000547499">
    <property type="component" value="Unassembled WGS sequence"/>
</dbReference>
<organism evidence="22 23">
    <name type="scientific">Lanius ludovicianus</name>
    <name type="common">Loggerhead shrike</name>
    <dbReference type="NCBI Taxonomy" id="28713"/>
    <lineage>
        <taxon>Eukaryota</taxon>
        <taxon>Metazoa</taxon>
        <taxon>Chordata</taxon>
        <taxon>Craniata</taxon>
        <taxon>Vertebrata</taxon>
        <taxon>Euteleostomi</taxon>
        <taxon>Archelosauria</taxon>
        <taxon>Archosauria</taxon>
        <taxon>Dinosauria</taxon>
        <taxon>Saurischia</taxon>
        <taxon>Theropoda</taxon>
        <taxon>Coelurosauria</taxon>
        <taxon>Aves</taxon>
        <taxon>Neognathae</taxon>
        <taxon>Neoaves</taxon>
        <taxon>Telluraves</taxon>
        <taxon>Australaves</taxon>
        <taxon>Passeriformes</taxon>
        <taxon>Corvoidea</taxon>
        <taxon>Laniidae</taxon>
        <taxon>Lanius</taxon>
    </lineage>
</organism>
<evidence type="ECO:0000256" key="8">
    <source>
        <dbReference type="ARBA" id="ARBA00022989"/>
    </source>
</evidence>
<evidence type="ECO:0000256" key="10">
    <source>
        <dbReference type="ARBA" id="ARBA00023098"/>
    </source>
</evidence>
<accession>A0A7K5RZF4</accession>
<comment type="caution">
    <text evidence="22">The sequence shown here is derived from an EMBL/GenBank/DDBJ whole genome shotgun (WGS) entry which is preliminary data.</text>
</comment>
<dbReference type="EMBL" id="VYXG01006409">
    <property type="protein sequence ID" value="NWT85141.1"/>
    <property type="molecule type" value="Genomic_DNA"/>
</dbReference>
<comment type="catalytic activity">
    <reaction evidence="13">
        <text>a beta-D-galactosyl-(1-&gt;4)-N-acetyl-beta-D-glucosaminyl derivative + GDP-beta-L-fucose = a beta-D-galactosyl-(1-&gt;4)-[alpha-L-fucosyl-(1-&gt;3)]-N-acetyl-beta-D-glucosaminyl derivative + GDP + H(+)</text>
        <dbReference type="Rhea" id="RHEA:14257"/>
        <dbReference type="ChEBI" id="CHEBI:15378"/>
        <dbReference type="ChEBI" id="CHEBI:57273"/>
        <dbReference type="ChEBI" id="CHEBI:58189"/>
        <dbReference type="ChEBI" id="CHEBI:133507"/>
        <dbReference type="ChEBI" id="CHEBI:137941"/>
        <dbReference type="EC" id="2.4.1.152"/>
    </reaction>
    <physiologicalReaction direction="left-to-right" evidence="13">
        <dbReference type="Rhea" id="RHEA:14258"/>
    </physiologicalReaction>
</comment>
<feature type="non-terminal residue" evidence="22">
    <location>
        <position position="1"/>
    </location>
</feature>
<name>A0A7K5RZF4_LANLU</name>
<dbReference type="Gene3D" id="3.40.50.11660">
    <property type="entry name" value="Glycosyl transferase family 10, C-terminal domain"/>
    <property type="match status" value="1"/>
</dbReference>
<sequence length="381" mass="44010">IHPPPPPLPVLFADPPMEGRAGWKISFKKLLNTLLFSAIFSSCLIISLGPFGSLEQEHHYPLPSVQTSQGCGNVSARPRGGRSLTILLWTWPFGSSFNFTECSELLSVPGCHCHFTTNHSHFCQADAVILHHREVCGHRERLTRLPRLPTQPWIWLNMESPSHSSNLSAMDNLFNLTMSYRRDSDIFVPYGELQLLGQPQPIAIPHKSKLVAWVVSNWQEESHRVRYYRELHKHIPVDVYGKNHTPLAQDELLATISQYTFYLAFENSQHQDYITEKLWRNALSSGTIPVVLGPPRENYERFLPPDSFIHVDDFGSAQELARFLFELAWDAERYRGYFQWRQWFQPVLGTGWARRLCRACHFLHTTEPRYRAVPHLAAWFV</sequence>
<evidence type="ECO:0000259" key="21">
    <source>
        <dbReference type="Pfam" id="PF17039"/>
    </source>
</evidence>
<evidence type="ECO:0000313" key="22">
    <source>
        <dbReference type="EMBL" id="NWT85141.1"/>
    </source>
</evidence>
<comment type="catalytic activity">
    <reaction evidence="16">
        <text>an alpha-Neu5Ac-(2-&gt;3)-beta-D-Gal-(1-&gt;3)-D-GlcNAc derivative + GDP-beta-L-fucose = an alpha-Neu5Ac-(2-&gt;3)-beta-D-Gal-(1-&gt;3)-[alpha-L-Fuc-(1-&gt;4)]-beta-D-GlcNAc derivative + GDP + H(+)</text>
        <dbReference type="Rhea" id="RHEA:62904"/>
        <dbReference type="ChEBI" id="CHEBI:15378"/>
        <dbReference type="ChEBI" id="CHEBI:57273"/>
        <dbReference type="ChEBI" id="CHEBI:58189"/>
        <dbReference type="ChEBI" id="CHEBI:146021"/>
        <dbReference type="ChEBI" id="CHEBI:146022"/>
    </reaction>
    <physiologicalReaction direction="left-to-right" evidence="16">
        <dbReference type="Rhea" id="RHEA:62905"/>
    </physiologicalReaction>
</comment>